<evidence type="ECO:0000256" key="4">
    <source>
        <dbReference type="ARBA" id="ARBA00044936"/>
    </source>
</evidence>
<evidence type="ECO:0000256" key="5">
    <source>
        <dbReference type="HAMAP-Rule" id="MF_01197"/>
    </source>
</evidence>
<dbReference type="Proteomes" id="UP000000771">
    <property type="component" value="Chromosome"/>
</dbReference>
<dbReference type="GO" id="GO:0005737">
    <property type="term" value="C:cytoplasm"/>
    <property type="evidence" value="ECO:0007669"/>
    <property type="project" value="UniProtKB-SubCell"/>
</dbReference>
<reference evidence="6 7" key="1">
    <citation type="journal article" date="2009" name="Stand. Genomic Sci.">
        <title>Complete genome sequence of Acidimicrobium ferrooxidans type strain (ICP).</title>
        <authorList>
            <person name="Clum A."/>
            <person name="Nolan M."/>
            <person name="Lang E."/>
            <person name="Glavina Del Rio T."/>
            <person name="Tice H."/>
            <person name="Copeland A."/>
            <person name="Cheng J.F."/>
            <person name="Lucas S."/>
            <person name="Chen F."/>
            <person name="Bruce D."/>
            <person name="Goodwin L."/>
            <person name="Pitluck S."/>
            <person name="Ivanova N."/>
            <person name="Mavrommatis K."/>
            <person name="Mikhailova N."/>
            <person name="Pati A."/>
            <person name="Chen A."/>
            <person name="Palaniappan K."/>
            <person name="Goker M."/>
            <person name="Spring S."/>
            <person name="Land M."/>
            <person name="Hauser L."/>
            <person name="Chang Y.J."/>
            <person name="Jeffries C.C."/>
            <person name="Chain P."/>
            <person name="Bristow J."/>
            <person name="Eisen J.A."/>
            <person name="Markowitz V."/>
            <person name="Hugenholtz P."/>
            <person name="Kyrpides N.C."/>
            <person name="Klenk H.P."/>
            <person name="Lapidus A."/>
        </authorList>
    </citation>
    <scope>NUCLEOTIDE SEQUENCE [LARGE SCALE GENOMIC DNA]</scope>
    <source>
        <strain evidence="7">DSM 10331 / JCM 15462 / NBRC 103882 / ICP</strain>
    </source>
</reference>
<comment type="subcellular location">
    <subcellularLocation>
        <location evidence="5">Cytoplasm</location>
    </subcellularLocation>
    <text evidence="5">Localizes to the division site, in a FtsZ-dependent manner.</text>
</comment>
<dbReference type="PANTHER" id="PTHR35798:SF1">
    <property type="entry name" value="CELL DIVISION PROTEIN SEPF"/>
    <property type="match status" value="1"/>
</dbReference>
<comment type="function">
    <text evidence="4 5">Cell division protein that is part of the divisome complex and is recruited early to the Z-ring. Probably stimulates Z-ring formation, perhaps through the cross-linking of FtsZ protofilaments. Its function overlaps with FtsA.</text>
</comment>
<name>C7LZL1_ACIFD</name>
<dbReference type="HAMAP" id="MF_01197">
    <property type="entry name" value="SepF"/>
    <property type="match status" value="1"/>
</dbReference>
<dbReference type="GO" id="GO:0043093">
    <property type="term" value="P:FtsZ-dependent cytokinesis"/>
    <property type="evidence" value="ECO:0007669"/>
    <property type="project" value="UniProtKB-UniRule"/>
</dbReference>
<evidence type="ECO:0000313" key="7">
    <source>
        <dbReference type="Proteomes" id="UP000000771"/>
    </source>
</evidence>
<dbReference type="RefSeq" id="WP_015798655.1">
    <property type="nucleotide sequence ID" value="NC_013124.1"/>
</dbReference>
<dbReference type="InterPro" id="IPR023052">
    <property type="entry name" value="Cell_div_SepF"/>
</dbReference>
<comment type="subunit">
    <text evidence="5">Homodimer. Interacts with FtsZ.</text>
</comment>
<keyword evidence="7" id="KW-1185">Reference proteome</keyword>
<protein>
    <recommendedName>
        <fullName evidence="5">Cell division protein SepF</fullName>
    </recommendedName>
</protein>
<proteinExistence type="inferred from homology"/>
<dbReference type="PANTHER" id="PTHR35798">
    <property type="entry name" value="CELL DIVISION PROTEIN SEPF"/>
    <property type="match status" value="1"/>
</dbReference>
<sequence>MSGFRRALAWLGVVEEDEEMEGTISGGFDRDVVESDRRLRTEPVSTVGTPKVQVLMGQGEDAGEHEERTQPVLRTLSAQPERAKIHLVMPTKFADVQEIGDRMKADQPVIINLEGVDKELRRRIIDFTAGLAYALGGKLKEISSSVYLLSPARIEVADEDMFRMRQRTVQRGAGLQHGS</sequence>
<dbReference type="OrthoDB" id="3731101at2"/>
<keyword evidence="2 5" id="KW-0717">Septation</keyword>
<dbReference type="KEGG" id="afo:Afer_1238"/>
<dbReference type="Gene3D" id="3.30.110.150">
    <property type="entry name" value="SepF-like protein"/>
    <property type="match status" value="1"/>
</dbReference>
<evidence type="ECO:0000313" key="6">
    <source>
        <dbReference type="EMBL" id="ACU54169.1"/>
    </source>
</evidence>
<dbReference type="InterPro" id="IPR007561">
    <property type="entry name" value="Cell_div_SepF/SepF-rel"/>
</dbReference>
<keyword evidence="3 5" id="KW-0131">Cell cycle</keyword>
<accession>C7LZL1</accession>
<gene>
    <name evidence="5" type="primary">sepF</name>
    <name evidence="6" type="ordered locus">Afer_1238</name>
</gene>
<keyword evidence="1 5" id="KW-0132">Cell division</keyword>
<organism evidence="6 7">
    <name type="scientific">Acidimicrobium ferrooxidans (strain DSM 10331 / JCM 15462 / NBRC 103882 / ICP)</name>
    <dbReference type="NCBI Taxonomy" id="525909"/>
    <lineage>
        <taxon>Bacteria</taxon>
        <taxon>Bacillati</taxon>
        <taxon>Actinomycetota</taxon>
        <taxon>Acidimicrobiia</taxon>
        <taxon>Acidimicrobiales</taxon>
        <taxon>Acidimicrobiaceae</taxon>
        <taxon>Acidimicrobium</taxon>
    </lineage>
</organism>
<dbReference type="HOGENOM" id="CLU_078499_0_0_11"/>
<keyword evidence="5" id="KW-0963">Cytoplasm</keyword>
<dbReference type="AlphaFoldDB" id="C7LZL1"/>
<dbReference type="GO" id="GO:0000917">
    <property type="term" value="P:division septum assembly"/>
    <property type="evidence" value="ECO:0007669"/>
    <property type="project" value="UniProtKB-KW"/>
</dbReference>
<evidence type="ECO:0000256" key="1">
    <source>
        <dbReference type="ARBA" id="ARBA00022618"/>
    </source>
</evidence>
<comment type="similarity">
    <text evidence="5">Belongs to the SepF family.</text>
</comment>
<dbReference type="InterPro" id="IPR038594">
    <property type="entry name" value="SepF-like_sf"/>
</dbReference>
<dbReference type="STRING" id="525909.Afer_1238"/>
<dbReference type="EMBL" id="CP001631">
    <property type="protein sequence ID" value="ACU54169.1"/>
    <property type="molecule type" value="Genomic_DNA"/>
</dbReference>
<dbReference type="Pfam" id="PF04472">
    <property type="entry name" value="SepF"/>
    <property type="match status" value="1"/>
</dbReference>
<dbReference type="eggNOG" id="COG1799">
    <property type="taxonomic scope" value="Bacteria"/>
</dbReference>
<evidence type="ECO:0000256" key="3">
    <source>
        <dbReference type="ARBA" id="ARBA00023306"/>
    </source>
</evidence>
<evidence type="ECO:0000256" key="2">
    <source>
        <dbReference type="ARBA" id="ARBA00023210"/>
    </source>
</evidence>